<accession>A0A5B8R3Q5</accession>
<keyword evidence="1 6" id="KW-0645">Protease</keyword>
<dbReference type="EMBL" id="CP031775">
    <property type="protein sequence ID" value="QDZ92889.1"/>
    <property type="molecule type" value="Genomic_DNA"/>
</dbReference>
<dbReference type="Pfam" id="PF01435">
    <property type="entry name" value="Peptidase_M48"/>
    <property type="match status" value="1"/>
</dbReference>
<keyword evidence="7" id="KW-1133">Transmembrane helix</keyword>
<proteinExistence type="inferred from homology"/>
<dbReference type="PANTHER" id="PTHR34978">
    <property type="entry name" value="POSSIBLE SENSOR-TRANSDUCER PROTEIN BLAR"/>
    <property type="match status" value="1"/>
</dbReference>
<evidence type="ECO:0000259" key="8">
    <source>
        <dbReference type="Pfam" id="PF01435"/>
    </source>
</evidence>
<dbReference type="GO" id="GO:0004222">
    <property type="term" value="F:metalloendopeptidase activity"/>
    <property type="evidence" value="ECO:0007669"/>
    <property type="project" value="InterPro"/>
</dbReference>
<keyword evidence="4 6" id="KW-0862">Zinc</keyword>
<keyword evidence="3 6" id="KW-0378">Hydrolase</keyword>
<evidence type="ECO:0000256" key="2">
    <source>
        <dbReference type="ARBA" id="ARBA00022723"/>
    </source>
</evidence>
<keyword evidence="5 6" id="KW-0482">Metalloprotease</keyword>
<comment type="cofactor">
    <cofactor evidence="6">
        <name>Zn(2+)</name>
        <dbReference type="ChEBI" id="CHEBI:29105"/>
    </cofactor>
    <text evidence="6">Binds 1 zinc ion per subunit.</text>
</comment>
<keyword evidence="2" id="KW-0479">Metal-binding</keyword>
<sequence length="326" mass="36621">MFVGDLAIALNLLSVAVLAFVISVVCISIALRLTLPRFERLTFRLRKVILWTLVTAPWWVAISCATFFWPRPQELFSTAWLNEFAHWHHVDIFSFSSWHAVTLLLASGYLVWSMVMTIYVRKKQSSTMGSLIGLSEIQPQITKTKQRYYSLAQTIPAAFTTGLISPKIYLTTGLLEKVTEQQLDIIVRHEMAHVIARDPLLKVIFAAFAGFYPKVVKRGLIGHFTLLTEQLADHAVTSEHDNLDVAQALINVARMQRSVTLGCDGLQTSYFGNDQTSVRVQRLIQPGLTSSRLVIGLTLVFLAIIPLLTASTVDSLHHIIETFFTH</sequence>
<dbReference type="GO" id="GO:0006508">
    <property type="term" value="P:proteolysis"/>
    <property type="evidence" value="ECO:0007669"/>
    <property type="project" value="UniProtKB-KW"/>
</dbReference>
<keyword evidence="7" id="KW-0472">Membrane</keyword>
<feature type="transmembrane region" description="Helical" evidence="7">
    <location>
        <begin position="6"/>
        <end position="27"/>
    </location>
</feature>
<comment type="similarity">
    <text evidence="6">Belongs to the peptidase M48 family.</text>
</comment>
<dbReference type="RefSeq" id="WP_208660736.1">
    <property type="nucleotide sequence ID" value="NZ_CP076856.1"/>
</dbReference>
<evidence type="ECO:0000256" key="5">
    <source>
        <dbReference type="ARBA" id="ARBA00023049"/>
    </source>
</evidence>
<feature type="transmembrane region" description="Helical" evidence="7">
    <location>
        <begin position="293"/>
        <end position="313"/>
    </location>
</feature>
<dbReference type="GeneID" id="75186521"/>
<keyword evidence="7" id="KW-0812">Transmembrane</keyword>
<evidence type="ECO:0000256" key="4">
    <source>
        <dbReference type="ARBA" id="ARBA00022833"/>
    </source>
</evidence>
<gene>
    <name evidence="9" type="ORF">D0436_21860</name>
</gene>
<dbReference type="CDD" id="cd07326">
    <property type="entry name" value="M56_BlaR1_MecR1_like"/>
    <property type="match status" value="1"/>
</dbReference>
<reference evidence="9" key="1">
    <citation type="journal article" date="2019" name="Ecotoxicol. Environ. Saf.">
        <title>Microbial characterization of heavy metal resistant bacterial strains isolated from an electroplating wastewater treatment plant.</title>
        <authorList>
            <person name="Cai X."/>
            <person name="Zheng X."/>
            <person name="Zhang D."/>
            <person name="Iqbal W."/>
            <person name="Liu C."/>
            <person name="Yang B."/>
            <person name="Zhao X."/>
            <person name="Lu X."/>
            <person name="Mao Y."/>
        </authorList>
    </citation>
    <scope>NUCLEOTIDE SEQUENCE [LARGE SCALE GENOMIC DNA]</scope>
    <source>
        <strain evidence="9">Ni1-3</strain>
    </source>
</reference>
<protein>
    <submittedName>
        <fullName evidence="9">M56 family peptidase</fullName>
    </submittedName>
</protein>
<evidence type="ECO:0000256" key="7">
    <source>
        <dbReference type="SAM" id="Phobius"/>
    </source>
</evidence>
<dbReference type="InterPro" id="IPR052173">
    <property type="entry name" value="Beta-lactam_resp_regulator"/>
</dbReference>
<dbReference type="InterPro" id="IPR001915">
    <property type="entry name" value="Peptidase_M48"/>
</dbReference>
<evidence type="ECO:0000256" key="6">
    <source>
        <dbReference type="RuleBase" id="RU003983"/>
    </source>
</evidence>
<feature type="domain" description="Peptidase M48" evidence="8">
    <location>
        <begin position="144"/>
        <end position="211"/>
    </location>
</feature>
<organism evidence="9">
    <name type="scientific">Shewanella decolorationis</name>
    <dbReference type="NCBI Taxonomy" id="256839"/>
    <lineage>
        <taxon>Bacteria</taxon>
        <taxon>Pseudomonadati</taxon>
        <taxon>Pseudomonadota</taxon>
        <taxon>Gammaproteobacteria</taxon>
        <taxon>Alteromonadales</taxon>
        <taxon>Shewanellaceae</taxon>
        <taxon>Shewanella</taxon>
    </lineage>
</organism>
<dbReference type="Gene3D" id="3.30.2010.10">
    <property type="entry name" value="Metalloproteases ('zincins'), catalytic domain"/>
    <property type="match status" value="1"/>
</dbReference>
<evidence type="ECO:0000313" key="9">
    <source>
        <dbReference type="EMBL" id="QDZ92889.1"/>
    </source>
</evidence>
<feature type="transmembrane region" description="Helical" evidence="7">
    <location>
        <begin position="98"/>
        <end position="120"/>
    </location>
</feature>
<dbReference type="PANTHER" id="PTHR34978:SF3">
    <property type="entry name" value="SLR0241 PROTEIN"/>
    <property type="match status" value="1"/>
</dbReference>
<feature type="transmembrane region" description="Helical" evidence="7">
    <location>
        <begin position="48"/>
        <end position="69"/>
    </location>
</feature>
<evidence type="ECO:0000256" key="1">
    <source>
        <dbReference type="ARBA" id="ARBA00022670"/>
    </source>
</evidence>
<name>A0A5B8R3Q5_9GAMM</name>
<evidence type="ECO:0000256" key="3">
    <source>
        <dbReference type="ARBA" id="ARBA00022801"/>
    </source>
</evidence>
<dbReference type="GO" id="GO:0046872">
    <property type="term" value="F:metal ion binding"/>
    <property type="evidence" value="ECO:0007669"/>
    <property type="project" value="UniProtKB-KW"/>
</dbReference>
<dbReference type="AlphaFoldDB" id="A0A5B8R3Q5"/>